<evidence type="ECO:0000256" key="3">
    <source>
        <dbReference type="SAM" id="SignalP"/>
    </source>
</evidence>
<dbReference type="AlphaFoldDB" id="A0AAD7U6L8"/>
<feature type="signal peptide" evidence="3">
    <location>
        <begin position="1"/>
        <end position="22"/>
    </location>
</feature>
<protein>
    <recommendedName>
        <fullName evidence="4">CHAT domain-containing protein</fullName>
    </recommendedName>
</protein>
<feature type="domain" description="CHAT" evidence="4">
    <location>
        <begin position="213"/>
        <end position="356"/>
    </location>
</feature>
<keyword evidence="2" id="KW-0812">Transmembrane</keyword>
<dbReference type="Proteomes" id="UP001230188">
    <property type="component" value="Unassembled WGS sequence"/>
</dbReference>
<evidence type="ECO:0000313" key="6">
    <source>
        <dbReference type="Proteomes" id="UP001230188"/>
    </source>
</evidence>
<dbReference type="InterPro" id="IPR024983">
    <property type="entry name" value="CHAT_dom"/>
</dbReference>
<feature type="region of interest" description="Disordered" evidence="1">
    <location>
        <begin position="498"/>
        <end position="541"/>
    </location>
</feature>
<accession>A0AAD7U6L8</accession>
<evidence type="ECO:0000313" key="5">
    <source>
        <dbReference type="EMBL" id="KAJ8598780.1"/>
    </source>
</evidence>
<feature type="chain" id="PRO_5041957865" description="CHAT domain-containing protein" evidence="3">
    <location>
        <begin position="23"/>
        <end position="796"/>
    </location>
</feature>
<feature type="region of interest" description="Disordered" evidence="1">
    <location>
        <begin position="614"/>
        <end position="642"/>
    </location>
</feature>
<feature type="region of interest" description="Disordered" evidence="1">
    <location>
        <begin position="55"/>
        <end position="90"/>
    </location>
</feature>
<name>A0AAD7U6L8_9STRA</name>
<feature type="compositionally biased region" description="Low complexity" evidence="1">
    <location>
        <begin position="68"/>
        <end position="83"/>
    </location>
</feature>
<keyword evidence="3" id="KW-0732">Signal</keyword>
<feature type="compositionally biased region" description="Basic and acidic residues" evidence="1">
    <location>
        <begin position="57"/>
        <end position="67"/>
    </location>
</feature>
<keyword evidence="2" id="KW-0472">Membrane</keyword>
<organism evidence="5 6">
    <name type="scientific">Chrysophaeum taylorii</name>
    <dbReference type="NCBI Taxonomy" id="2483200"/>
    <lineage>
        <taxon>Eukaryota</taxon>
        <taxon>Sar</taxon>
        <taxon>Stramenopiles</taxon>
        <taxon>Ochrophyta</taxon>
        <taxon>Pelagophyceae</taxon>
        <taxon>Pelagomonadales</taxon>
        <taxon>Pelagomonadaceae</taxon>
        <taxon>Chrysophaeum</taxon>
    </lineage>
</organism>
<comment type="caution">
    <text evidence="5">The sequence shown here is derived from an EMBL/GenBank/DDBJ whole genome shotgun (WGS) entry which is preliminary data.</text>
</comment>
<sequence>MRSKRCGGAVVAALWAVSAGFAAPVGLSSPPRKRDGLGDVVEALKGDRGAASLRTRATNDRMVRRSLETTTTTTEGESESSSSSDDDEWRREEGYDMTLETQLAVLVGTLIAATCAIVMVMHCYFFAVRIWRGSAKRPIQYSELRVEDPSITSEKRAGVTVVVALGALGPERLGLEVGVIHEALRSSRVYDCQIVECQTEHLAKTLRSVVDGACDQRIWVHLAGHGSSMHTLREELLPRRGSEPDDDDESVRPGGAIINARVVADSIASLASLAAKHSRSKARLNRGSYLDLVFANSCHSASLAHALRVADVPTVVGWRSACADAGATRFAAAFYRALASGACPTDAFDAAKRALLVPVARGVSFRQEDLGDARYRGGDKVSDELAYNVVVVVSESGSGGSTSPNQPQQPTAAEDAEFFDSLDALDEEDEPHCASGAGDFGTFRETLAPKYAFLDPHDADAVDPATGRARVLRPDSPFVLVDDEPAPKPAVVAASAVDSKAKPLPTAVASPTAPGAHFVPPPSQPQPQHASNGGGNGGEEDPREIVAFLDRILDDDELGGGVQRPPHYLRHSSSYPPQQPLHGAGSFAHHYNYYGYHLPQHYHHHQHEVRRVTFPHPPPYVEEETKTPSSETHQARAPPTVKKNEDLSKVIVPQLALRSKRRRIDDDTGYMTSFDVIATRDFANAANANSIYAGPLVVGVPVVLSEDTDRFVKNPVSRKRHKPPTPLDARTIPYLGKSKVARLAKLGVLTVEDLARVDPEDRLFAVAATKNNRSDHAKRTLQKWRDKAIMYLLTNE</sequence>
<evidence type="ECO:0000256" key="1">
    <source>
        <dbReference type="SAM" id="MobiDB-lite"/>
    </source>
</evidence>
<proteinExistence type="predicted"/>
<evidence type="ECO:0000256" key="2">
    <source>
        <dbReference type="SAM" id="Phobius"/>
    </source>
</evidence>
<feature type="transmembrane region" description="Helical" evidence="2">
    <location>
        <begin position="103"/>
        <end position="127"/>
    </location>
</feature>
<dbReference type="EMBL" id="JAQMWT010000647">
    <property type="protein sequence ID" value="KAJ8598780.1"/>
    <property type="molecule type" value="Genomic_DNA"/>
</dbReference>
<gene>
    <name evidence="5" type="ORF">CTAYLR_010557</name>
</gene>
<dbReference type="Pfam" id="PF12770">
    <property type="entry name" value="CHAT"/>
    <property type="match status" value="1"/>
</dbReference>
<reference evidence="5" key="1">
    <citation type="submission" date="2023-01" db="EMBL/GenBank/DDBJ databases">
        <title>Metagenome sequencing of chrysophaentin producing Chrysophaeum taylorii.</title>
        <authorList>
            <person name="Davison J."/>
            <person name="Bewley C."/>
        </authorList>
    </citation>
    <scope>NUCLEOTIDE SEQUENCE</scope>
    <source>
        <strain evidence="5">NIES-1699</strain>
    </source>
</reference>
<evidence type="ECO:0000259" key="4">
    <source>
        <dbReference type="Pfam" id="PF12770"/>
    </source>
</evidence>
<keyword evidence="6" id="KW-1185">Reference proteome</keyword>
<keyword evidence="2" id="KW-1133">Transmembrane helix</keyword>